<accession>A0A4P2PW06</accession>
<reference evidence="1 2" key="1">
    <citation type="submission" date="2015-09" db="EMBL/GenBank/DDBJ databases">
        <title>Sorangium comparison.</title>
        <authorList>
            <person name="Zaburannyi N."/>
            <person name="Bunk B."/>
            <person name="Overmann J."/>
            <person name="Mueller R."/>
        </authorList>
    </citation>
    <scope>NUCLEOTIDE SEQUENCE [LARGE SCALE GENOMIC DNA]</scope>
    <source>
        <strain evidence="1 2">So ceGT47</strain>
    </source>
</reference>
<dbReference type="RefSeq" id="WP_129346316.1">
    <property type="nucleotide sequence ID" value="NZ_CP012670.1"/>
</dbReference>
<dbReference type="Proteomes" id="UP000295781">
    <property type="component" value="Chromosome"/>
</dbReference>
<dbReference type="AlphaFoldDB" id="A0A4P2PW06"/>
<protein>
    <submittedName>
        <fullName evidence="1">Uncharacterized protein</fullName>
    </submittedName>
</protein>
<organism evidence="1 2">
    <name type="scientific">Sorangium cellulosum</name>
    <name type="common">Polyangium cellulosum</name>
    <dbReference type="NCBI Taxonomy" id="56"/>
    <lineage>
        <taxon>Bacteria</taxon>
        <taxon>Pseudomonadati</taxon>
        <taxon>Myxococcota</taxon>
        <taxon>Polyangia</taxon>
        <taxon>Polyangiales</taxon>
        <taxon>Polyangiaceae</taxon>
        <taxon>Sorangium</taxon>
    </lineage>
</organism>
<name>A0A4P2PW06_SORCE</name>
<gene>
    <name evidence="1" type="ORF">SOCEGT47_014000</name>
</gene>
<sequence>MMKKEIAEEIFNSTREYCSKLNESLRKVEEECDAADFEWYRAGVAYVMGYSHEHIMDPLFKQHPELEPEEWKGDDEDGAEFGRKIAAAMDARRRGER</sequence>
<dbReference type="OrthoDB" id="9008236at2"/>
<evidence type="ECO:0000313" key="2">
    <source>
        <dbReference type="Proteomes" id="UP000295781"/>
    </source>
</evidence>
<dbReference type="EMBL" id="CP012670">
    <property type="protein sequence ID" value="AUX20924.1"/>
    <property type="molecule type" value="Genomic_DNA"/>
</dbReference>
<evidence type="ECO:0000313" key="1">
    <source>
        <dbReference type="EMBL" id="AUX20924.1"/>
    </source>
</evidence>
<proteinExistence type="predicted"/>